<keyword evidence="3" id="KW-0597">Phosphoprotein</keyword>
<evidence type="ECO:0000256" key="7">
    <source>
        <dbReference type="ARBA" id="ARBA00022840"/>
    </source>
</evidence>
<keyword evidence="6 14" id="KW-0418">Kinase</keyword>
<evidence type="ECO:0000256" key="10">
    <source>
        <dbReference type="SAM" id="MobiDB-lite"/>
    </source>
</evidence>
<dbReference type="InterPro" id="IPR011712">
    <property type="entry name" value="Sig_transdc_His_kin_sub3_dim/P"/>
</dbReference>
<reference evidence="15" key="1">
    <citation type="journal article" date="2019" name="Int. J. Syst. Evol. Microbiol.">
        <title>The Global Catalogue of Microorganisms (GCM) 10K type strain sequencing project: providing services to taxonomists for standard genome sequencing and annotation.</title>
        <authorList>
            <consortium name="The Broad Institute Genomics Platform"/>
            <consortium name="The Broad Institute Genome Sequencing Center for Infectious Disease"/>
            <person name="Wu L."/>
            <person name="Ma J."/>
        </authorList>
    </citation>
    <scope>NUCLEOTIDE SEQUENCE [LARGE SCALE GENOMIC DNA]</scope>
    <source>
        <strain evidence="15">JCM 11269</strain>
    </source>
</reference>
<feature type="compositionally biased region" description="Polar residues" evidence="10">
    <location>
        <begin position="417"/>
        <end position="432"/>
    </location>
</feature>
<keyword evidence="15" id="KW-1185">Reference proteome</keyword>
<dbReference type="InterPro" id="IPR003594">
    <property type="entry name" value="HATPase_dom"/>
</dbReference>
<evidence type="ECO:0000256" key="8">
    <source>
        <dbReference type="ARBA" id="ARBA00023012"/>
    </source>
</evidence>
<evidence type="ECO:0000256" key="11">
    <source>
        <dbReference type="SAM" id="Phobius"/>
    </source>
</evidence>
<dbReference type="Pfam" id="PF02518">
    <property type="entry name" value="HATPase_c"/>
    <property type="match status" value="1"/>
</dbReference>
<dbReference type="EMBL" id="BAAAHU010000077">
    <property type="protein sequence ID" value="GAA1016236.1"/>
    <property type="molecule type" value="Genomic_DNA"/>
</dbReference>
<accession>A0ABP4DP21</accession>
<evidence type="ECO:0000313" key="15">
    <source>
        <dbReference type="Proteomes" id="UP001501072"/>
    </source>
</evidence>
<keyword evidence="7" id="KW-0067">ATP-binding</keyword>
<evidence type="ECO:0000256" key="1">
    <source>
        <dbReference type="ARBA" id="ARBA00000085"/>
    </source>
</evidence>
<feature type="transmembrane region" description="Helical" evidence="11">
    <location>
        <begin position="149"/>
        <end position="170"/>
    </location>
</feature>
<keyword evidence="9" id="KW-0175">Coiled coil</keyword>
<keyword evidence="11" id="KW-0812">Transmembrane</keyword>
<evidence type="ECO:0000259" key="12">
    <source>
        <dbReference type="Pfam" id="PF02518"/>
    </source>
</evidence>
<dbReference type="InterPro" id="IPR036890">
    <property type="entry name" value="HATPase_C_sf"/>
</dbReference>
<proteinExistence type="predicted"/>
<dbReference type="CDD" id="cd16917">
    <property type="entry name" value="HATPase_UhpB-NarQ-NarX-like"/>
    <property type="match status" value="1"/>
</dbReference>
<dbReference type="Pfam" id="PF07730">
    <property type="entry name" value="HisKA_3"/>
    <property type="match status" value="1"/>
</dbReference>
<dbReference type="SUPFAM" id="SSF55874">
    <property type="entry name" value="ATPase domain of HSP90 chaperone/DNA topoisomerase II/histidine kinase"/>
    <property type="match status" value="1"/>
</dbReference>
<evidence type="ECO:0000256" key="2">
    <source>
        <dbReference type="ARBA" id="ARBA00012438"/>
    </source>
</evidence>
<comment type="caution">
    <text evidence="14">The sequence shown here is derived from an EMBL/GenBank/DDBJ whole genome shotgun (WGS) entry which is preliminary data.</text>
</comment>
<feature type="transmembrane region" description="Helical" evidence="11">
    <location>
        <begin position="20"/>
        <end position="38"/>
    </location>
</feature>
<feature type="transmembrane region" description="Helical" evidence="11">
    <location>
        <begin position="109"/>
        <end position="129"/>
    </location>
</feature>
<protein>
    <recommendedName>
        <fullName evidence="2">histidine kinase</fullName>
        <ecNumber evidence="2">2.7.13.3</ecNumber>
    </recommendedName>
</protein>
<gene>
    <name evidence="14" type="ORF">GCM10009564_51020</name>
</gene>
<evidence type="ECO:0000256" key="5">
    <source>
        <dbReference type="ARBA" id="ARBA00022741"/>
    </source>
</evidence>
<dbReference type="EC" id="2.7.13.3" evidence="2"/>
<keyword evidence="8" id="KW-0902">Two-component regulatory system</keyword>
<feature type="transmembrane region" description="Helical" evidence="11">
    <location>
        <begin position="44"/>
        <end position="60"/>
    </location>
</feature>
<keyword evidence="4" id="KW-0808">Transferase</keyword>
<feature type="coiled-coil region" evidence="9">
    <location>
        <begin position="166"/>
        <end position="193"/>
    </location>
</feature>
<sequence>MPRQRPPAALRLADVPRRSWYPAVSTGVIAAVAVVEIALGRITAPAVLVTAAGAVLPLAWRRRRPRLAVCATVAALLNFLLRPELLLSTGLAGVTGLYASARNRVLPPVVLTACGIAAAVLVNLGHIALGVYDLGGATPALGADGSLSYFAESLVLACAVTATVVLGDAARSREEYRREREAARQRLLEMERREAVAAERARIARELHDIVAHTVSVIAVQAETHTYTLPNLSAEAREGFQSIARSARASLAELRSLVDLLRQEDGATAASPQPSLEDLPALLEAHRAAGGSVKLLLSGSRPHTTAAVELAAYRIVQEALTNVRRHAPGARATCRIEYTPQHIRVHVANTAPAFPPPARPSEGGGHGLVGMHERAALLGGSLDWHPTPDGGFTVTARLPVTAPGTPVRPSLDRGRRSPQSSATPSDLQQGNR</sequence>
<dbReference type="Proteomes" id="UP001501072">
    <property type="component" value="Unassembled WGS sequence"/>
</dbReference>
<evidence type="ECO:0000256" key="3">
    <source>
        <dbReference type="ARBA" id="ARBA00022553"/>
    </source>
</evidence>
<organism evidence="14 15">
    <name type="scientific">Streptomyces thermogriseus</name>
    <dbReference type="NCBI Taxonomy" id="75292"/>
    <lineage>
        <taxon>Bacteria</taxon>
        <taxon>Bacillati</taxon>
        <taxon>Actinomycetota</taxon>
        <taxon>Actinomycetes</taxon>
        <taxon>Kitasatosporales</taxon>
        <taxon>Streptomycetaceae</taxon>
        <taxon>Streptomyces</taxon>
    </lineage>
</organism>
<feature type="domain" description="Signal transduction histidine kinase subgroup 3 dimerisation and phosphoacceptor" evidence="13">
    <location>
        <begin position="199"/>
        <end position="264"/>
    </location>
</feature>
<dbReference type="RefSeq" id="WP_079130006.1">
    <property type="nucleotide sequence ID" value="NZ_BAAAHU010000077.1"/>
</dbReference>
<evidence type="ECO:0000313" key="14">
    <source>
        <dbReference type="EMBL" id="GAA1016236.1"/>
    </source>
</evidence>
<evidence type="ECO:0000256" key="9">
    <source>
        <dbReference type="SAM" id="Coils"/>
    </source>
</evidence>
<evidence type="ECO:0000259" key="13">
    <source>
        <dbReference type="Pfam" id="PF07730"/>
    </source>
</evidence>
<keyword evidence="5" id="KW-0547">Nucleotide-binding</keyword>
<feature type="domain" description="Histidine kinase/HSP90-like ATPase" evidence="12">
    <location>
        <begin position="309"/>
        <end position="401"/>
    </location>
</feature>
<dbReference type="PANTHER" id="PTHR24421:SF10">
    <property type="entry name" value="NITRATE_NITRITE SENSOR PROTEIN NARQ"/>
    <property type="match status" value="1"/>
</dbReference>
<feature type="region of interest" description="Disordered" evidence="10">
    <location>
        <begin position="388"/>
        <end position="432"/>
    </location>
</feature>
<dbReference type="PANTHER" id="PTHR24421">
    <property type="entry name" value="NITRATE/NITRITE SENSOR PROTEIN NARX-RELATED"/>
    <property type="match status" value="1"/>
</dbReference>
<name>A0ABP4DP21_9ACTN</name>
<evidence type="ECO:0000256" key="4">
    <source>
        <dbReference type="ARBA" id="ARBA00022679"/>
    </source>
</evidence>
<dbReference type="Gene3D" id="3.30.565.10">
    <property type="entry name" value="Histidine kinase-like ATPase, C-terminal domain"/>
    <property type="match status" value="1"/>
</dbReference>
<evidence type="ECO:0000256" key="6">
    <source>
        <dbReference type="ARBA" id="ARBA00022777"/>
    </source>
</evidence>
<dbReference type="GO" id="GO:0016301">
    <property type="term" value="F:kinase activity"/>
    <property type="evidence" value="ECO:0007669"/>
    <property type="project" value="UniProtKB-KW"/>
</dbReference>
<dbReference type="Gene3D" id="1.20.5.1930">
    <property type="match status" value="1"/>
</dbReference>
<comment type="catalytic activity">
    <reaction evidence="1">
        <text>ATP + protein L-histidine = ADP + protein N-phospho-L-histidine.</text>
        <dbReference type="EC" id="2.7.13.3"/>
    </reaction>
</comment>
<dbReference type="InterPro" id="IPR050482">
    <property type="entry name" value="Sensor_HK_TwoCompSys"/>
</dbReference>
<keyword evidence="11" id="KW-0472">Membrane</keyword>
<keyword evidence="11" id="KW-1133">Transmembrane helix</keyword>